<protein>
    <recommendedName>
        <fullName evidence="3">Transposase</fullName>
    </recommendedName>
</protein>
<dbReference type="RefSeq" id="WP_261293016.1">
    <property type="nucleotide sequence ID" value="NZ_JANQBK010000001.1"/>
</dbReference>
<dbReference type="Proteomes" id="UP001595713">
    <property type="component" value="Unassembled WGS sequence"/>
</dbReference>
<keyword evidence="2" id="KW-1185">Reference proteome</keyword>
<evidence type="ECO:0000313" key="1">
    <source>
        <dbReference type="EMBL" id="MFC3581115.1"/>
    </source>
</evidence>
<evidence type="ECO:0008006" key="3">
    <source>
        <dbReference type="Google" id="ProtNLM"/>
    </source>
</evidence>
<comment type="caution">
    <text evidence="1">The sequence shown here is derived from an EMBL/GenBank/DDBJ whole genome shotgun (WGS) entry which is preliminary data.</text>
</comment>
<accession>A0ABV7SYE7</accession>
<gene>
    <name evidence="1" type="ORF">ACFONA_13165</name>
</gene>
<proteinExistence type="predicted"/>
<sequence length="49" mass="5701">MIGGELTVAKPRKSKREKVDRHPWDWYVEQAWAPPRDTAPVPLRFELAA</sequence>
<evidence type="ECO:0000313" key="2">
    <source>
        <dbReference type="Proteomes" id="UP001595713"/>
    </source>
</evidence>
<organism evidence="1 2">
    <name type="scientific">Sphingomonas hylomeconis</name>
    <dbReference type="NCBI Taxonomy" id="1395958"/>
    <lineage>
        <taxon>Bacteria</taxon>
        <taxon>Pseudomonadati</taxon>
        <taxon>Pseudomonadota</taxon>
        <taxon>Alphaproteobacteria</taxon>
        <taxon>Sphingomonadales</taxon>
        <taxon>Sphingomonadaceae</taxon>
        <taxon>Sphingomonas</taxon>
    </lineage>
</organism>
<name>A0ABV7SYE7_9SPHN</name>
<reference evidence="2" key="1">
    <citation type="journal article" date="2019" name="Int. J. Syst. Evol. Microbiol.">
        <title>The Global Catalogue of Microorganisms (GCM) 10K type strain sequencing project: providing services to taxonomists for standard genome sequencing and annotation.</title>
        <authorList>
            <consortium name="The Broad Institute Genomics Platform"/>
            <consortium name="The Broad Institute Genome Sequencing Center for Infectious Disease"/>
            <person name="Wu L."/>
            <person name="Ma J."/>
        </authorList>
    </citation>
    <scope>NUCLEOTIDE SEQUENCE [LARGE SCALE GENOMIC DNA]</scope>
    <source>
        <strain evidence="2">KCTC 42739</strain>
    </source>
</reference>
<dbReference type="EMBL" id="JBHRXP010000007">
    <property type="protein sequence ID" value="MFC3581115.1"/>
    <property type="molecule type" value="Genomic_DNA"/>
</dbReference>